<reference evidence="9" key="1">
    <citation type="journal article" date="2023" name="bioRxiv">
        <title>Scaffold-level genome assemblies of two parasitoid biocontrol wasps reveal the parthenogenesis mechanism and an associated novel virus.</title>
        <authorList>
            <person name="Inwood S."/>
            <person name="Skelly J."/>
            <person name="Guhlin J."/>
            <person name="Harrop T."/>
            <person name="Goldson S."/>
            <person name="Dearden P."/>
        </authorList>
    </citation>
    <scope>NUCLEOTIDE SEQUENCE</scope>
    <source>
        <strain evidence="9">Lincoln</strain>
        <tissue evidence="9">Whole body</tissue>
    </source>
</reference>
<dbReference type="EMBL" id="JAQQBR010001832">
    <property type="protein sequence ID" value="KAK0166688.1"/>
    <property type="molecule type" value="Genomic_DNA"/>
</dbReference>
<evidence type="ECO:0000256" key="2">
    <source>
        <dbReference type="ARBA" id="ARBA00022723"/>
    </source>
</evidence>
<dbReference type="PROSITE" id="PS51828">
    <property type="entry name" value="PTX_2"/>
    <property type="match status" value="1"/>
</dbReference>
<evidence type="ECO:0000313" key="9">
    <source>
        <dbReference type="EMBL" id="KAK0166688.1"/>
    </source>
</evidence>
<evidence type="ECO:0000256" key="4">
    <source>
        <dbReference type="ARBA" id="ARBA00023157"/>
    </source>
</evidence>
<gene>
    <name evidence="9" type="ORF">PV327_004180</name>
</gene>
<evidence type="ECO:0000256" key="3">
    <source>
        <dbReference type="ARBA" id="ARBA00022837"/>
    </source>
</evidence>
<dbReference type="Gene3D" id="2.60.120.200">
    <property type="match status" value="1"/>
</dbReference>
<protein>
    <recommendedName>
        <fullName evidence="8">Pentraxin (PTX) domain-containing protein</fullName>
    </recommendedName>
</protein>
<dbReference type="Pfam" id="PF00354">
    <property type="entry name" value="Pentaxin"/>
    <property type="match status" value="1"/>
</dbReference>
<dbReference type="InterPro" id="IPR001759">
    <property type="entry name" value="PTX_dom"/>
</dbReference>
<dbReference type="GO" id="GO:0046872">
    <property type="term" value="F:metal ion binding"/>
    <property type="evidence" value="ECO:0007669"/>
    <property type="project" value="UniProtKB-KW"/>
</dbReference>
<dbReference type="InterPro" id="IPR051360">
    <property type="entry name" value="Neuronal_Pentraxin_Related"/>
</dbReference>
<feature type="chain" id="PRO_5041255460" description="Pentraxin (PTX) domain-containing protein" evidence="7">
    <location>
        <begin position="23"/>
        <end position="372"/>
    </location>
</feature>
<sequence>MIQSVGKMFLILILNLIIFICGEIPQINSQSINNTDNNLFNTPTKNRTPMHKILFTQRGYIQFLRWQLPVPEINEFTFCLWIKSTNLTYPHSIFSYSKNEKDRLVRAWIASNGQSIHLEINNIEIFNQPTSIQVNQWYHICQSWDNERGRYGLWIDGQNILDDYAPQMAGHVIQNDGDIVLGQEYTDFDKGLEEGIEGAALGFNLLLASSFDSTRNSFEQNNQLINNEPMTFMSGIDLPEFIPRHITKSIGPALFPQTYPLSYRYARKSLPSSRGGIKSVSKDDVDLIKIRNKRQTPIVSMLNLNINSRDKFNYSIPLGLRLIEMGFYHCEIGRGSPFIGGKRLLISWTRTPVKIFGGAILKNTNNKCGVFN</sequence>
<feature type="signal peptide" evidence="7">
    <location>
        <begin position="1"/>
        <end position="22"/>
    </location>
</feature>
<keyword evidence="5" id="KW-0325">Glycoprotein</keyword>
<keyword evidence="2" id="KW-0479">Metal-binding</keyword>
<dbReference type="Proteomes" id="UP001168972">
    <property type="component" value="Unassembled WGS sequence"/>
</dbReference>
<reference evidence="9" key="2">
    <citation type="submission" date="2023-03" db="EMBL/GenBank/DDBJ databases">
        <authorList>
            <person name="Inwood S.N."/>
            <person name="Skelly J.G."/>
            <person name="Guhlin J."/>
            <person name="Harrop T.W.R."/>
            <person name="Goldson S.G."/>
            <person name="Dearden P.K."/>
        </authorList>
    </citation>
    <scope>NUCLEOTIDE SEQUENCE</scope>
    <source>
        <strain evidence="9">Lincoln</strain>
        <tissue evidence="9">Whole body</tissue>
    </source>
</reference>
<keyword evidence="4" id="KW-1015">Disulfide bond</keyword>
<keyword evidence="3" id="KW-0106">Calcium</keyword>
<evidence type="ECO:0000259" key="8">
    <source>
        <dbReference type="PROSITE" id="PS51828"/>
    </source>
</evidence>
<comment type="caution">
    <text evidence="9">The sequence shown here is derived from an EMBL/GenBank/DDBJ whole genome shotgun (WGS) entry which is preliminary data.</text>
</comment>
<evidence type="ECO:0000256" key="1">
    <source>
        <dbReference type="ARBA" id="ARBA00001913"/>
    </source>
</evidence>
<dbReference type="SMART" id="SM00159">
    <property type="entry name" value="PTX"/>
    <property type="match status" value="1"/>
</dbReference>
<evidence type="ECO:0000256" key="7">
    <source>
        <dbReference type="SAM" id="SignalP"/>
    </source>
</evidence>
<evidence type="ECO:0000256" key="5">
    <source>
        <dbReference type="ARBA" id="ARBA00023180"/>
    </source>
</evidence>
<dbReference type="PANTHER" id="PTHR19277:SF125">
    <property type="entry name" value="B6"/>
    <property type="match status" value="1"/>
</dbReference>
<organism evidence="9 10">
    <name type="scientific">Microctonus hyperodae</name>
    <name type="common">Parasitoid wasp</name>
    <dbReference type="NCBI Taxonomy" id="165561"/>
    <lineage>
        <taxon>Eukaryota</taxon>
        <taxon>Metazoa</taxon>
        <taxon>Ecdysozoa</taxon>
        <taxon>Arthropoda</taxon>
        <taxon>Hexapoda</taxon>
        <taxon>Insecta</taxon>
        <taxon>Pterygota</taxon>
        <taxon>Neoptera</taxon>
        <taxon>Endopterygota</taxon>
        <taxon>Hymenoptera</taxon>
        <taxon>Apocrita</taxon>
        <taxon>Ichneumonoidea</taxon>
        <taxon>Braconidae</taxon>
        <taxon>Euphorinae</taxon>
        <taxon>Microctonus</taxon>
    </lineage>
</organism>
<comment type="cofactor">
    <cofactor evidence="1">
        <name>Ca(2+)</name>
        <dbReference type="ChEBI" id="CHEBI:29108"/>
    </cofactor>
</comment>
<dbReference type="PANTHER" id="PTHR19277">
    <property type="entry name" value="PENTRAXIN"/>
    <property type="match status" value="1"/>
</dbReference>
<keyword evidence="10" id="KW-1185">Reference proteome</keyword>
<feature type="domain" description="Pentraxin (PTX)" evidence="8">
    <location>
        <begin position="49"/>
        <end position="247"/>
    </location>
</feature>
<dbReference type="AlphaFoldDB" id="A0AA39KM81"/>
<dbReference type="PRINTS" id="PR00895">
    <property type="entry name" value="PENTAXIN"/>
</dbReference>
<evidence type="ECO:0000313" key="10">
    <source>
        <dbReference type="Proteomes" id="UP001168972"/>
    </source>
</evidence>
<proteinExistence type="predicted"/>
<evidence type="ECO:0000256" key="6">
    <source>
        <dbReference type="PROSITE-ProRule" id="PRU01172"/>
    </source>
</evidence>
<comment type="caution">
    <text evidence="6">Lacks conserved residue(s) required for the propagation of feature annotation.</text>
</comment>
<accession>A0AA39KM81</accession>
<dbReference type="InterPro" id="IPR013320">
    <property type="entry name" value="ConA-like_dom_sf"/>
</dbReference>
<name>A0AA39KM81_MICHY</name>
<dbReference type="SUPFAM" id="SSF49899">
    <property type="entry name" value="Concanavalin A-like lectins/glucanases"/>
    <property type="match status" value="1"/>
</dbReference>
<keyword evidence="7" id="KW-0732">Signal</keyword>